<name>A0A223ENN3_9BACI</name>
<gene>
    <name evidence="1" type="ORF">BS1321_24490</name>
</gene>
<accession>A0A223ENN3</accession>
<sequence length="70" mass="8559">MIFSFKIHRLFPQPFSYCAIDFFNDKQGMSFQESHYLYIKRRNVGQKTKLNLMNICIIFIMCRKQLKMEK</sequence>
<organism evidence="1 2">
    <name type="scientific">Peribacillus simplex NBRC 15720 = DSM 1321</name>
    <dbReference type="NCBI Taxonomy" id="1349754"/>
    <lineage>
        <taxon>Bacteria</taxon>
        <taxon>Bacillati</taxon>
        <taxon>Bacillota</taxon>
        <taxon>Bacilli</taxon>
        <taxon>Bacillales</taxon>
        <taxon>Bacillaceae</taxon>
        <taxon>Peribacillus</taxon>
    </lineage>
</organism>
<dbReference type="EMBL" id="CP017704">
    <property type="protein sequence ID" value="ASS96785.1"/>
    <property type="molecule type" value="Genomic_DNA"/>
</dbReference>
<protein>
    <submittedName>
        <fullName evidence="1">Uncharacterized protein</fullName>
    </submittedName>
</protein>
<evidence type="ECO:0000313" key="2">
    <source>
        <dbReference type="Proteomes" id="UP000214618"/>
    </source>
</evidence>
<dbReference type="Proteomes" id="UP000214618">
    <property type="component" value="Chromosome"/>
</dbReference>
<evidence type="ECO:0000313" key="1">
    <source>
        <dbReference type="EMBL" id="ASS96785.1"/>
    </source>
</evidence>
<reference evidence="1 2" key="1">
    <citation type="submission" date="2016-10" db="EMBL/GenBank/DDBJ databases">
        <title>The whole genome sequencing and assembly of Bacillus simplex DSM 1321 strain.</title>
        <authorList>
            <person name="Park M.-K."/>
            <person name="Lee Y.-J."/>
            <person name="Yi H."/>
            <person name="Bahn Y.-S."/>
            <person name="Kim J.F."/>
            <person name="Lee D.-W."/>
        </authorList>
    </citation>
    <scope>NUCLEOTIDE SEQUENCE [LARGE SCALE GENOMIC DNA]</scope>
    <source>
        <strain evidence="1 2">DSM 1321</strain>
    </source>
</reference>
<proteinExistence type="predicted"/>
<dbReference type="AlphaFoldDB" id="A0A223ENN3"/>